<reference evidence="2 3" key="1">
    <citation type="journal article" date="2024" name="Chem. Sci.">
        <title>Discovery of megapolipeptins by genome mining of a Burkholderiales bacteria collection.</title>
        <authorList>
            <person name="Paulo B.S."/>
            <person name="Recchia M.J.J."/>
            <person name="Lee S."/>
            <person name="Fergusson C.H."/>
            <person name="Romanowski S.B."/>
            <person name="Hernandez A."/>
            <person name="Krull N."/>
            <person name="Liu D.Y."/>
            <person name="Cavanagh H."/>
            <person name="Bos A."/>
            <person name="Gray C.A."/>
            <person name="Murphy B.T."/>
            <person name="Linington R.G."/>
            <person name="Eustaquio A.S."/>
        </authorList>
    </citation>
    <scope>NUCLEOTIDE SEQUENCE [LARGE SCALE GENOMIC DNA]</scope>
    <source>
        <strain evidence="2 3">RL17-335-BIF-A</strain>
    </source>
</reference>
<dbReference type="Pfam" id="PF05521">
    <property type="entry name" value="Phage_HCP"/>
    <property type="match status" value="1"/>
</dbReference>
<gene>
    <name evidence="2" type="ORF">PQQ68_20125</name>
</gene>
<evidence type="ECO:0000256" key="1">
    <source>
        <dbReference type="SAM" id="MobiDB-lite"/>
    </source>
</evidence>
<evidence type="ECO:0000313" key="2">
    <source>
        <dbReference type="EMBL" id="MFM0595334.1"/>
    </source>
</evidence>
<dbReference type="InterPro" id="IPR038666">
    <property type="entry name" value="SSP1_head-tail_sf"/>
</dbReference>
<organism evidence="2 3">
    <name type="scientific">Paraburkholderia dilworthii</name>
    <dbReference type="NCBI Taxonomy" id="948106"/>
    <lineage>
        <taxon>Bacteria</taxon>
        <taxon>Pseudomonadati</taxon>
        <taxon>Pseudomonadota</taxon>
        <taxon>Betaproteobacteria</taxon>
        <taxon>Burkholderiales</taxon>
        <taxon>Burkholderiaceae</taxon>
        <taxon>Paraburkholderia</taxon>
    </lineage>
</organism>
<keyword evidence="3" id="KW-1185">Reference proteome</keyword>
<evidence type="ECO:0000313" key="3">
    <source>
        <dbReference type="Proteomes" id="UP001629367"/>
    </source>
</evidence>
<sequence length="108" mass="11735">MRAGNLKQRVTIQTTGQTRDAGGQPSTGWIDYDTVWAGIRYLNGRQFLTANAEAGSATVSIRMRYRGDLTAAMRIVYGVKVFDIVAVLPDEADRDHIDLACTTGANNG</sequence>
<protein>
    <submittedName>
        <fullName evidence="2">Phage head closure protein</fullName>
    </submittedName>
</protein>
<dbReference type="RefSeq" id="WP_408214689.1">
    <property type="nucleotide sequence ID" value="NZ_JAQQBZ010000014.1"/>
</dbReference>
<dbReference type="EMBL" id="JAQQBZ010000014">
    <property type="protein sequence ID" value="MFM0595334.1"/>
    <property type="molecule type" value="Genomic_DNA"/>
</dbReference>
<dbReference type="Proteomes" id="UP001629367">
    <property type="component" value="Unassembled WGS sequence"/>
</dbReference>
<feature type="region of interest" description="Disordered" evidence="1">
    <location>
        <begin position="1"/>
        <end position="25"/>
    </location>
</feature>
<dbReference type="Gene3D" id="2.40.10.270">
    <property type="entry name" value="Bacteriophage SPP1 head-tail adaptor protein"/>
    <property type="match status" value="1"/>
</dbReference>
<proteinExistence type="predicted"/>
<accession>A0ABW9DBE0</accession>
<comment type="caution">
    <text evidence="2">The sequence shown here is derived from an EMBL/GenBank/DDBJ whole genome shotgun (WGS) entry which is preliminary data.</text>
</comment>
<name>A0ABW9DBE0_9BURK</name>
<dbReference type="NCBIfam" id="TIGR01563">
    <property type="entry name" value="gp16_SPP1"/>
    <property type="match status" value="1"/>
</dbReference>
<dbReference type="InterPro" id="IPR008767">
    <property type="entry name" value="Phage_SPP1_head-tail_adaptor"/>
</dbReference>
<feature type="compositionally biased region" description="Polar residues" evidence="1">
    <location>
        <begin position="8"/>
        <end position="18"/>
    </location>
</feature>